<dbReference type="Gene3D" id="1.25.40.10">
    <property type="entry name" value="Tetratricopeptide repeat domain"/>
    <property type="match status" value="2"/>
</dbReference>
<dbReference type="InterPro" id="IPR041664">
    <property type="entry name" value="AAA_16"/>
</dbReference>
<dbReference type="SUPFAM" id="SSF52540">
    <property type="entry name" value="P-loop containing nucleoside triphosphate hydrolases"/>
    <property type="match status" value="1"/>
</dbReference>
<dbReference type="PANTHER" id="PTHR47691">
    <property type="entry name" value="REGULATOR-RELATED"/>
    <property type="match status" value="1"/>
</dbReference>
<dbReference type="Gene3D" id="3.40.50.300">
    <property type="entry name" value="P-loop containing nucleotide triphosphate hydrolases"/>
    <property type="match status" value="1"/>
</dbReference>
<dbReference type="PANTHER" id="PTHR47691:SF3">
    <property type="entry name" value="HTH-TYPE TRANSCRIPTIONAL REGULATOR RV0890C-RELATED"/>
    <property type="match status" value="1"/>
</dbReference>
<gene>
    <name evidence="2" type="ORF">WDJ50_00660</name>
</gene>
<name>A0AAU6Q2R6_9DEIO</name>
<proteinExistence type="predicted"/>
<accession>A0AAU6Q2R6</accession>
<organism evidence="2">
    <name type="scientific">Deinococcus sp. VB142</name>
    <dbReference type="NCBI Taxonomy" id="3112952"/>
    <lineage>
        <taxon>Bacteria</taxon>
        <taxon>Thermotogati</taxon>
        <taxon>Deinococcota</taxon>
        <taxon>Deinococci</taxon>
        <taxon>Deinococcales</taxon>
        <taxon>Deinococcaceae</taxon>
        <taxon>Deinococcus</taxon>
    </lineage>
</organism>
<reference evidence="2" key="1">
    <citation type="submission" date="2024-03" db="EMBL/GenBank/DDBJ databases">
        <title>Deinococcus weizhi sp. nov., isolated from human skin.</title>
        <authorList>
            <person name="Wei Z."/>
            <person name="Tian F."/>
            <person name="Yang C."/>
            <person name="Xin L.T."/>
            <person name="Wen Z.J."/>
            <person name="Lan K.C."/>
            <person name="Yu L."/>
            <person name="Zhe W."/>
            <person name="Dan F.D."/>
            <person name="Jun W."/>
            <person name="Rui Z."/>
            <person name="Yong X.J."/>
            <person name="Ting Y."/>
            <person name="Wei X."/>
            <person name="Xu Z.G."/>
            <person name="Xin Z."/>
            <person name="Dong F.G."/>
            <person name="Ni X.M."/>
            <person name="Zheng M.G."/>
            <person name="Chun Y."/>
            <person name="Qian W.X."/>
        </authorList>
    </citation>
    <scope>NUCLEOTIDE SEQUENCE</scope>
    <source>
        <strain evidence="2">VB142</strain>
    </source>
</reference>
<dbReference type="SUPFAM" id="SSF48452">
    <property type="entry name" value="TPR-like"/>
    <property type="match status" value="2"/>
</dbReference>
<dbReference type="InterPro" id="IPR011990">
    <property type="entry name" value="TPR-like_helical_dom_sf"/>
</dbReference>
<dbReference type="AlphaFoldDB" id="A0AAU6Q2R6"/>
<dbReference type="EMBL" id="CP149782">
    <property type="protein sequence ID" value="WYF44658.1"/>
    <property type="molecule type" value="Genomic_DNA"/>
</dbReference>
<dbReference type="RefSeq" id="WP_339095837.1">
    <property type="nucleotide sequence ID" value="NZ_CP149782.1"/>
</dbReference>
<dbReference type="InterPro" id="IPR027417">
    <property type="entry name" value="P-loop_NTPase"/>
</dbReference>
<protein>
    <submittedName>
        <fullName evidence="2">AAA family ATPase</fullName>
    </submittedName>
</protein>
<feature type="domain" description="Orc1-like AAA ATPase" evidence="1">
    <location>
        <begin position="207"/>
        <end position="263"/>
    </location>
</feature>
<dbReference type="Pfam" id="PF13191">
    <property type="entry name" value="AAA_16"/>
    <property type="match status" value="1"/>
</dbReference>
<evidence type="ECO:0000259" key="1">
    <source>
        <dbReference type="Pfam" id="PF13191"/>
    </source>
</evidence>
<sequence>MAYLAVEGAKTRGELRGLFWPQAQDPAGNLRFALGQIRQAAPQAIHQEGQRLSLTIPTDVHELVQAFRGDTEHVLDLYQGAFLEGLKVETPELEEWILLTREHYAAQVRTHLIHQATRLAQISSNEEDHQIISHLLRRAWKLPGAKPLDTEDIQALYDLAVLIGDELSSSLRLEAAEFDLPLASGISNAGKAPELHDASLPQAGTSFIGRSAELTELRDLLHDPHTRLLTLVGPGGIGKTRLALELARQLQDGSVTYMDLQQVDDPILVPTAMAMALKLKPSSTPNALEILRNALSDSAHVILLDNFEQVLDAGNVLTTLLEACPKAKFVVTSRERLAQPSEVLYPVDGLHFAEEASDAVKLFNSRARQANARFRPSPGNLIFILEICRLVEGSPLAIELAAAWLRSVPVEQIAAELQRGPELLEEGVGKGRRSLRAIFEESYKRLSEKERELLISLSVFRGGFTRADALQMMDAPLRTLLGLADAAMLRLTPQGRYVQHPILQHFAREKLLEAPTRKAALEDAFIEHFRRRSAAAWQDYSSGHNQEGSATWGLEEYDNIQAALKYAEAHGQVEAALDIPRFQAKEWINRGLMEEGVTRLSKLLSLTQDQSTIAYRWAALTRLQLQVCLGTLNREFPEQLEETISLARSAGDLACLAEALNVSGVVKAYSGLFEEAVPLFEGAVEAASASGYHYGQVAALSNIGAMFSNVNQFTRAKHVLAQAVHLASEHHFDSVLAVLALLNTEVQINVGDHRAAEEACQVAEALFQKLGSRRDLGFVALLRGIIALWQDVPSVARINGNFERAEQHFQEAERLLKPGAVGQQMDLLRPGPVDVLIGRGQWAEAREQLERTLAKAVEDDDQVAVMNAHFALGRVEHGEQHYLEALLHFQTMLGLTQYELAQVEGLEVATATVSRLGYREMAASIWGATARFREQTGLVRQPYFAEPHDRERQWTRQQLGQRAFDEAFTQGKAMSLKEAVGRLLSLQCTEEGQSHPSHGVQPLN</sequence>
<evidence type="ECO:0000313" key="2">
    <source>
        <dbReference type="EMBL" id="WYF44658.1"/>
    </source>
</evidence>